<evidence type="ECO:0000256" key="1">
    <source>
        <dbReference type="SAM" id="MobiDB-lite"/>
    </source>
</evidence>
<feature type="compositionally biased region" description="Low complexity" evidence="1">
    <location>
        <begin position="47"/>
        <end position="64"/>
    </location>
</feature>
<gene>
    <name evidence="2" type="ORF">SPSK_10179</name>
</gene>
<organism evidence="2 3">
    <name type="scientific">Sporothrix schenckii 1099-18</name>
    <dbReference type="NCBI Taxonomy" id="1397361"/>
    <lineage>
        <taxon>Eukaryota</taxon>
        <taxon>Fungi</taxon>
        <taxon>Dikarya</taxon>
        <taxon>Ascomycota</taxon>
        <taxon>Pezizomycotina</taxon>
        <taxon>Sordariomycetes</taxon>
        <taxon>Sordariomycetidae</taxon>
        <taxon>Ophiostomatales</taxon>
        <taxon>Ophiostomataceae</taxon>
        <taxon>Sporothrix</taxon>
    </lineage>
</organism>
<sequence length="64" mass="6807">MRTRVERYEVRRDAAVREGEGERGDGNGEVADAGEVAVADEEKERFASVGEAGASEAASEVLLP</sequence>
<feature type="region of interest" description="Disordered" evidence="1">
    <location>
        <begin position="1"/>
        <end position="64"/>
    </location>
</feature>
<dbReference type="KEGG" id="ssck:SPSK_10179"/>
<protein>
    <submittedName>
        <fullName evidence="2">Uncharacterized protein</fullName>
    </submittedName>
</protein>
<reference evidence="2 3" key="2">
    <citation type="journal article" date="2015" name="Eukaryot. Cell">
        <title>Asexual propagation of a virulent clone complex in a human and feline outbreak of sporotrichosis.</title>
        <authorList>
            <person name="Teixeira Mde M."/>
            <person name="Rodrigues A.M."/>
            <person name="Tsui C.K."/>
            <person name="de Almeida L.G."/>
            <person name="Van Diepeningen A.D."/>
            <person name="van den Ende B.G."/>
            <person name="Fernandes G.F."/>
            <person name="Kano R."/>
            <person name="Hamelin R.C."/>
            <person name="Lopes-Bezerra L.M."/>
            <person name="Vasconcelos A.T."/>
            <person name="de Hoog S."/>
            <person name="de Camargo Z.P."/>
            <person name="Felipe M.S."/>
        </authorList>
    </citation>
    <scope>NUCLEOTIDE SEQUENCE [LARGE SCALE GENOMIC DNA]</scope>
    <source>
        <strain evidence="2 3">1099-18</strain>
    </source>
</reference>
<dbReference type="Proteomes" id="UP000033710">
    <property type="component" value="Unassembled WGS sequence"/>
</dbReference>
<dbReference type="AlphaFoldDB" id="A0A0F2M4V0"/>
<dbReference type="EMBL" id="AXCR01000007">
    <property type="protein sequence ID" value="KJR84647.1"/>
    <property type="molecule type" value="Genomic_DNA"/>
</dbReference>
<name>A0A0F2M4V0_SPOSC</name>
<proteinExistence type="predicted"/>
<dbReference type="RefSeq" id="XP_016587323.1">
    <property type="nucleotide sequence ID" value="XM_016736729.1"/>
</dbReference>
<accession>A0A0F2M4V0</accession>
<dbReference type="GeneID" id="27672006"/>
<feature type="compositionally biased region" description="Basic and acidic residues" evidence="1">
    <location>
        <begin position="1"/>
        <end position="26"/>
    </location>
</feature>
<dbReference type="VEuPathDB" id="FungiDB:SPSK_10179"/>
<comment type="caution">
    <text evidence="2">The sequence shown here is derived from an EMBL/GenBank/DDBJ whole genome shotgun (WGS) entry which is preliminary data.</text>
</comment>
<evidence type="ECO:0000313" key="3">
    <source>
        <dbReference type="Proteomes" id="UP000033710"/>
    </source>
</evidence>
<evidence type="ECO:0000313" key="2">
    <source>
        <dbReference type="EMBL" id="KJR84647.1"/>
    </source>
</evidence>
<feature type="compositionally biased region" description="Low complexity" evidence="1">
    <location>
        <begin position="28"/>
        <end position="37"/>
    </location>
</feature>
<reference evidence="2 3" key="1">
    <citation type="journal article" date="2014" name="BMC Genomics">
        <title>Comparative genomics of the major fungal agents of human and animal Sporotrichosis: Sporothrix schenckii and Sporothrix brasiliensis.</title>
        <authorList>
            <person name="Teixeira M.M."/>
            <person name="de Almeida L.G."/>
            <person name="Kubitschek-Barreira P."/>
            <person name="Alves F.L."/>
            <person name="Kioshima E.S."/>
            <person name="Abadio A.K."/>
            <person name="Fernandes L."/>
            <person name="Derengowski L.S."/>
            <person name="Ferreira K.S."/>
            <person name="Souza R.C."/>
            <person name="Ruiz J.C."/>
            <person name="de Andrade N.C."/>
            <person name="Paes H.C."/>
            <person name="Nicola A.M."/>
            <person name="Albuquerque P."/>
            <person name="Gerber A.L."/>
            <person name="Martins V.P."/>
            <person name="Peconick L.D."/>
            <person name="Neto A.V."/>
            <person name="Chaucanez C.B."/>
            <person name="Silva P.A."/>
            <person name="Cunha O.L."/>
            <person name="de Oliveira F.F."/>
            <person name="dos Santos T.C."/>
            <person name="Barros A.L."/>
            <person name="Soares M.A."/>
            <person name="de Oliveira L.M."/>
            <person name="Marini M.M."/>
            <person name="Villalobos-Duno H."/>
            <person name="Cunha M.M."/>
            <person name="de Hoog S."/>
            <person name="da Silveira J.F."/>
            <person name="Henrissat B."/>
            <person name="Nino-Vega G.A."/>
            <person name="Cisalpino P.S."/>
            <person name="Mora-Montes H.M."/>
            <person name="Almeida S.R."/>
            <person name="Stajich J.E."/>
            <person name="Lopes-Bezerra L.M."/>
            <person name="Vasconcelos A.T."/>
            <person name="Felipe M.S."/>
        </authorList>
    </citation>
    <scope>NUCLEOTIDE SEQUENCE [LARGE SCALE GENOMIC DNA]</scope>
    <source>
        <strain evidence="2 3">1099-18</strain>
    </source>
</reference>